<evidence type="ECO:0000259" key="4">
    <source>
        <dbReference type="Pfam" id="PF17782"/>
    </source>
</evidence>
<dbReference type="InterPro" id="IPR036388">
    <property type="entry name" value="WH-like_DNA-bd_sf"/>
</dbReference>
<reference evidence="5" key="1">
    <citation type="submission" date="2021-04" db="EMBL/GenBank/DDBJ databases">
        <title>A collection of bacterial strains from the Burkholderia cepacia Research Laboratory and Repository.</title>
        <authorList>
            <person name="Lipuma J."/>
            <person name="Spilker T."/>
        </authorList>
    </citation>
    <scope>NUCLEOTIDE SEQUENCE</scope>
    <source>
        <strain evidence="5">AU36012</strain>
    </source>
</reference>
<comment type="caution">
    <text evidence="5">The sequence shown here is derived from an EMBL/GenBank/DDBJ whole genome shotgun (WGS) entry which is preliminary data.</text>
</comment>
<dbReference type="PANTHER" id="PTHR43022:SF1">
    <property type="entry name" value="PROTEIN SMF"/>
    <property type="match status" value="1"/>
</dbReference>
<feature type="region of interest" description="Disordered" evidence="2">
    <location>
        <begin position="304"/>
        <end position="332"/>
    </location>
</feature>
<dbReference type="AlphaFoldDB" id="A0AA41EER2"/>
<sequence>MSPQALTPSALRAWLQLAHAPGLPPAVLHALLDAFGSPAALLRASDQAISAASSAAAARAVRASERHDLDARTDAALAWLDAPGNAIVTLNDPVYPPRLRDLHDPPPLLYVKGRLDLLHARGLAVVGSRHATPQGLADATRFAHALSDAGLAIVSGLALGIDGAAHRGGLAGRASTIAVIATGADLVYPARHRALAHEIAARGAIVSEWPLGTPARASHFPQRNRLIAALAVGALVVEAAPRSGSLITARLANELGRDVFAMPGSIHAPLAQGCHALIRDGAKLTAAPLDVLEEYGLGEAAAHIAQPPGSSPDNADAAGTAGQRMGEPAAKAGSAVAAAASAEIKNAPPDTPAERSVLAALGYGPVTYEWLAEHSGLSDDVLHSALLALELAGRVASVPGGRFARLDAARHPPPCGMLHSPE</sequence>
<dbReference type="InterPro" id="IPR057666">
    <property type="entry name" value="DrpA_SLOG"/>
</dbReference>
<evidence type="ECO:0000313" key="6">
    <source>
        <dbReference type="Proteomes" id="UP000682266"/>
    </source>
</evidence>
<feature type="domain" description="DprA winged helix" evidence="4">
    <location>
        <begin position="346"/>
        <end position="401"/>
    </location>
</feature>
<dbReference type="Proteomes" id="UP000682266">
    <property type="component" value="Unassembled WGS sequence"/>
</dbReference>
<evidence type="ECO:0000313" key="5">
    <source>
        <dbReference type="EMBL" id="MBR8133756.1"/>
    </source>
</evidence>
<dbReference type="InterPro" id="IPR003488">
    <property type="entry name" value="DprA"/>
</dbReference>
<evidence type="ECO:0000256" key="2">
    <source>
        <dbReference type="SAM" id="MobiDB-lite"/>
    </source>
</evidence>
<dbReference type="Gene3D" id="1.10.10.10">
    <property type="entry name" value="Winged helix-like DNA-binding domain superfamily/Winged helix DNA-binding domain"/>
    <property type="match status" value="1"/>
</dbReference>
<dbReference type="InterPro" id="IPR041614">
    <property type="entry name" value="DprA_WH"/>
</dbReference>
<dbReference type="Pfam" id="PF17782">
    <property type="entry name" value="WHD_DprA"/>
    <property type="match status" value="1"/>
</dbReference>
<name>A0AA41EER2_9BURK</name>
<protein>
    <submittedName>
        <fullName evidence="5">DNA-processing protein DprA</fullName>
    </submittedName>
</protein>
<dbReference type="Gene3D" id="3.40.50.450">
    <property type="match status" value="1"/>
</dbReference>
<dbReference type="SUPFAM" id="SSF102405">
    <property type="entry name" value="MCP/YpsA-like"/>
    <property type="match status" value="1"/>
</dbReference>
<feature type="domain" description="Smf/DprA SLOG" evidence="3">
    <location>
        <begin position="87"/>
        <end position="295"/>
    </location>
</feature>
<evidence type="ECO:0000259" key="3">
    <source>
        <dbReference type="Pfam" id="PF02481"/>
    </source>
</evidence>
<dbReference type="NCBIfam" id="TIGR00732">
    <property type="entry name" value="dprA"/>
    <property type="match status" value="1"/>
</dbReference>
<dbReference type="Pfam" id="PF02481">
    <property type="entry name" value="DNA_processg_A"/>
    <property type="match status" value="1"/>
</dbReference>
<dbReference type="RefSeq" id="WP_105788238.1">
    <property type="nucleotide sequence ID" value="NZ_CADERF010000035.1"/>
</dbReference>
<organism evidence="5 6">
    <name type="scientific">Burkholderia ambifaria</name>
    <dbReference type="NCBI Taxonomy" id="152480"/>
    <lineage>
        <taxon>Bacteria</taxon>
        <taxon>Pseudomonadati</taxon>
        <taxon>Pseudomonadota</taxon>
        <taxon>Betaproteobacteria</taxon>
        <taxon>Burkholderiales</taxon>
        <taxon>Burkholderiaceae</taxon>
        <taxon>Burkholderia</taxon>
        <taxon>Burkholderia cepacia complex</taxon>
    </lineage>
</organism>
<accession>A0AA41EER2</accession>
<gene>
    <name evidence="5" type="primary">dprA</name>
    <name evidence="5" type="ORF">KDW93_33220</name>
</gene>
<dbReference type="EMBL" id="JAGSVG010000055">
    <property type="protein sequence ID" value="MBR8133756.1"/>
    <property type="molecule type" value="Genomic_DNA"/>
</dbReference>
<proteinExistence type="inferred from homology"/>
<comment type="similarity">
    <text evidence="1">Belongs to the DprA/Smf family.</text>
</comment>
<dbReference type="GO" id="GO:0009294">
    <property type="term" value="P:DNA-mediated transformation"/>
    <property type="evidence" value="ECO:0007669"/>
    <property type="project" value="InterPro"/>
</dbReference>
<dbReference type="PANTHER" id="PTHR43022">
    <property type="entry name" value="PROTEIN SMF"/>
    <property type="match status" value="1"/>
</dbReference>
<evidence type="ECO:0000256" key="1">
    <source>
        <dbReference type="ARBA" id="ARBA00006525"/>
    </source>
</evidence>